<evidence type="ECO:0000313" key="7">
    <source>
        <dbReference type="Proteomes" id="UP001291623"/>
    </source>
</evidence>
<dbReference type="Proteomes" id="UP001291623">
    <property type="component" value="Unassembled WGS sequence"/>
</dbReference>
<evidence type="ECO:0000313" key="6">
    <source>
        <dbReference type="EMBL" id="KAK4350456.1"/>
    </source>
</evidence>
<dbReference type="InterPro" id="IPR036093">
    <property type="entry name" value="NAC_dom_sf"/>
</dbReference>
<evidence type="ECO:0000256" key="4">
    <source>
        <dbReference type="ARBA" id="ARBA00023242"/>
    </source>
</evidence>
<keyword evidence="4" id="KW-0539">Nucleus</keyword>
<dbReference type="GO" id="GO:0006355">
    <property type="term" value="P:regulation of DNA-templated transcription"/>
    <property type="evidence" value="ECO:0007669"/>
    <property type="project" value="InterPro"/>
</dbReference>
<proteinExistence type="predicted"/>
<keyword evidence="2" id="KW-0238">DNA-binding</keyword>
<evidence type="ECO:0000256" key="3">
    <source>
        <dbReference type="ARBA" id="ARBA00023163"/>
    </source>
</evidence>
<dbReference type="Pfam" id="PF02365">
    <property type="entry name" value="NAM"/>
    <property type="match status" value="1"/>
</dbReference>
<accession>A0AAE1V4W0</accession>
<gene>
    <name evidence="6" type="ORF">RND71_029769</name>
</gene>
<dbReference type="AlphaFoldDB" id="A0AAE1V4W0"/>
<reference evidence="6" key="1">
    <citation type="submission" date="2023-12" db="EMBL/GenBank/DDBJ databases">
        <title>Genome assembly of Anisodus tanguticus.</title>
        <authorList>
            <person name="Wang Y.-J."/>
        </authorList>
    </citation>
    <scope>NUCLEOTIDE SEQUENCE</scope>
    <source>
        <strain evidence="6">KB-2021</strain>
        <tissue evidence="6">Leaf</tissue>
    </source>
</reference>
<protein>
    <recommendedName>
        <fullName evidence="5">NAC domain-containing protein</fullName>
    </recommendedName>
</protein>
<dbReference type="InterPro" id="IPR003441">
    <property type="entry name" value="NAC-dom"/>
</dbReference>
<name>A0AAE1V4W0_9SOLA</name>
<comment type="caution">
    <text evidence="6">The sequence shown here is derived from an EMBL/GenBank/DDBJ whole genome shotgun (WGS) entry which is preliminary data.</text>
</comment>
<organism evidence="6 7">
    <name type="scientific">Anisodus tanguticus</name>
    <dbReference type="NCBI Taxonomy" id="243964"/>
    <lineage>
        <taxon>Eukaryota</taxon>
        <taxon>Viridiplantae</taxon>
        <taxon>Streptophyta</taxon>
        <taxon>Embryophyta</taxon>
        <taxon>Tracheophyta</taxon>
        <taxon>Spermatophyta</taxon>
        <taxon>Magnoliopsida</taxon>
        <taxon>eudicotyledons</taxon>
        <taxon>Gunneridae</taxon>
        <taxon>Pentapetalae</taxon>
        <taxon>asterids</taxon>
        <taxon>lamiids</taxon>
        <taxon>Solanales</taxon>
        <taxon>Solanaceae</taxon>
        <taxon>Solanoideae</taxon>
        <taxon>Hyoscyameae</taxon>
        <taxon>Anisodus</taxon>
    </lineage>
</organism>
<dbReference type="GO" id="GO:0003677">
    <property type="term" value="F:DNA binding"/>
    <property type="evidence" value="ECO:0007669"/>
    <property type="project" value="UniProtKB-KW"/>
</dbReference>
<evidence type="ECO:0000256" key="2">
    <source>
        <dbReference type="ARBA" id="ARBA00023125"/>
    </source>
</evidence>
<keyword evidence="3" id="KW-0804">Transcription</keyword>
<evidence type="ECO:0000256" key="1">
    <source>
        <dbReference type="ARBA" id="ARBA00023015"/>
    </source>
</evidence>
<keyword evidence="1" id="KW-0805">Transcription regulation</keyword>
<keyword evidence="7" id="KW-1185">Reference proteome</keyword>
<dbReference type="EMBL" id="JAVYJV010000016">
    <property type="protein sequence ID" value="KAK4350456.1"/>
    <property type="molecule type" value="Genomic_DNA"/>
</dbReference>
<feature type="domain" description="NAC" evidence="5">
    <location>
        <begin position="7"/>
        <end position="72"/>
    </location>
</feature>
<evidence type="ECO:0000259" key="5">
    <source>
        <dbReference type="Pfam" id="PF02365"/>
    </source>
</evidence>
<sequence>MSRLSESVRFHPTDAELINYLKMFLKGHSFPSQCPIWLAEIYGDQTPSAIFGEEKVGYFISPLKKRKKSDERHCCIDIPDDLWLDDQSILE</sequence>
<dbReference type="SUPFAM" id="SSF101941">
    <property type="entry name" value="NAC domain"/>
    <property type="match status" value="1"/>
</dbReference>